<name>A0A7D9DMC4_PARCT</name>
<protein>
    <submittedName>
        <fullName evidence="1">Uncharacterized protein</fullName>
    </submittedName>
</protein>
<dbReference type="OrthoDB" id="6507675at2759"/>
<evidence type="ECO:0000313" key="1">
    <source>
        <dbReference type="EMBL" id="CAB3988126.1"/>
    </source>
</evidence>
<dbReference type="AlphaFoldDB" id="A0A7D9DMC4"/>
<organism evidence="1 2">
    <name type="scientific">Paramuricea clavata</name>
    <name type="common">Red gorgonian</name>
    <name type="synonym">Violescent sea-whip</name>
    <dbReference type="NCBI Taxonomy" id="317549"/>
    <lineage>
        <taxon>Eukaryota</taxon>
        <taxon>Metazoa</taxon>
        <taxon>Cnidaria</taxon>
        <taxon>Anthozoa</taxon>
        <taxon>Octocorallia</taxon>
        <taxon>Malacalcyonacea</taxon>
        <taxon>Plexauridae</taxon>
        <taxon>Paramuricea</taxon>
    </lineage>
</organism>
<gene>
    <name evidence="1" type="ORF">PACLA_8A074510</name>
</gene>
<dbReference type="GO" id="GO:0005615">
    <property type="term" value="C:extracellular space"/>
    <property type="evidence" value="ECO:0007669"/>
    <property type="project" value="TreeGrafter"/>
</dbReference>
<dbReference type="Proteomes" id="UP001152795">
    <property type="component" value="Unassembled WGS sequence"/>
</dbReference>
<dbReference type="SMART" id="SM00186">
    <property type="entry name" value="FBG"/>
    <property type="match status" value="1"/>
</dbReference>
<dbReference type="Gene3D" id="3.90.215.10">
    <property type="entry name" value="Gamma Fibrinogen, chain A, domain 1"/>
    <property type="match status" value="1"/>
</dbReference>
<reference evidence="1" key="1">
    <citation type="submission" date="2020-04" db="EMBL/GenBank/DDBJ databases">
        <authorList>
            <person name="Alioto T."/>
            <person name="Alioto T."/>
            <person name="Gomez Garrido J."/>
        </authorList>
    </citation>
    <scope>NUCLEOTIDE SEQUENCE</scope>
    <source>
        <strain evidence="1">A484AB</strain>
    </source>
</reference>
<dbReference type="PANTHER" id="PTHR19143:SF424">
    <property type="entry name" value="FIBRINOGEN C-TERMINAL DOMAIN-CONTAINING PROTEIN"/>
    <property type="match status" value="1"/>
</dbReference>
<comment type="caution">
    <text evidence="1">The sequence shown here is derived from an EMBL/GenBank/DDBJ whole genome shotgun (WGS) entry which is preliminary data.</text>
</comment>
<dbReference type="InterPro" id="IPR002181">
    <property type="entry name" value="Fibrinogen_a/b/g_C_dom"/>
</dbReference>
<dbReference type="InterPro" id="IPR036056">
    <property type="entry name" value="Fibrinogen-like_C"/>
</dbReference>
<dbReference type="InterPro" id="IPR014716">
    <property type="entry name" value="Fibrinogen_a/b/g_C_1"/>
</dbReference>
<evidence type="ECO:0000313" key="2">
    <source>
        <dbReference type="Proteomes" id="UP001152795"/>
    </source>
</evidence>
<proteinExistence type="predicted"/>
<accession>A0A7D9DMC4</accession>
<dbReference type="SUPFAM" id="SSF56496">
    <property type="entry name" value="Fibrinogen C-terminal domain-like"/>
    <property type="match status" value="1"/>
</dbReference>
<dbReference type="PROSITE" id="PS51406">
    <property type="entry name" value="FIBRINOGEN_C_2"/>
    <property type="match status" value="1"/>
</dbReference>
<dbReference type="PANTHER" id="PTHR19143">
    <property type="entry name" value="FIBRINOGEN/TENASCIN/ANGIOPOEITIN"/>
    <property type="match status" value="1"/>
</dbReference>
<dbReference type="Pfam" id="PF00147">
    <property type="entry name" value="Fibrinogen_C"/>
    <property type="match status" value="1"/>
</dbReference>
<sequence length="339" mass="37896">MSVKKISALATIFWHLFQLSSCSLAHVVKYGNVKAINWGLPLAGHRLNATPIDTSKVPNRIKCMAQCGKTKECVAINLGPDQAGEHECELLDSTRYLLLFPITIEAGWTYTGPKSKCDANPCPGEFSCVSRENDHICLNLSKVATCQDYRDSGLTKSGIYTLTQPTGQQFKSYCDLEDEGGGWIIFLRNDGQDPQLFDQDWETYQNGFGDLNSNFWWGNEFLHLVTKDTAHELKVDLVKSSATGYVKYTGFQIADKENGYRLSFNAASYTGNGGSSLNHHNNKRFSTPDKDLDTSPANCAGERRVGWWYGYCAYVLPTKPNWGSWGPQFIQLKIRPTKV</sequence>
<dbReference type="NCBIfam" id="NF040941">
    <property type="entry name" value="GGGWT_bact"/>
    <property type="match status" value="1"/>
</dbReference>
<keyword evidence="2" id="KW-1185">Reference proteome</keyword>
<dbReference type="InterPro" id="IPR050373">
    <property type="entry name" value="Fibrinogen_C-term_domain"/>
</dbReference>
<dbReference type="EMBL" id="CACRXK020001284">
    <property type="protein sequence ID" value="CAB3988126.1"/>
    <property type="molecule type" value="Genomic_DNA"/>
</dbReference>